<sequence length="491" mass="55664">MADTATEQLDVVIIGAGVSGIGAGCHLTMKNPHHRFAILEGRDAIGGTWDLFRYPGVRSDSDMYTFGYSFRPWTQRKDIADAQDILNYLKETAAEYGVDRKIRFGHRVTGANWCSEERRWTLTGTRDGEPFSLRCNFLITCTGYYNYEQGYLPEFQGYDDFEGTIAHPQHWPEALDYDNKRVLVIGSGATAVTLVPAMARRAAQVTLLQRSPTYIFSRPAIDPIALWANRLLPAGIAYKLMRLKNALLSVYIYSLSRRKPDKVRQFLKQQAARELGPEVPVDPHFTPNYNPWDQRMCLIPDGDLFAALRSGAADIVTDRIRRFTKNGVELSSGKLLDADIIVPATGLQVEFLAGMSLSLDGKPLQFNELLNYRGMMFNGVPNLATVFGYTNASWTLKADLTCDYVCRLLNHMDRHHYDQAMPSVEHCKRHAEFTDMERQPIVNLSSGYILRALDRIPRQGTLAPWRNNDNVIKDMLRIRYGRLDDGVMTFE</sequence>
<evidence type="ECO:0000256" key="3">
    <source>
        <dbReference type="ARBA" id="ARBA00022630"/>
    </source>
</evidence>
<keyword evidence="5" id="KW-0521">NADP</keyword>
<evidence type="ECO:0000256" key="2">
    <source>
        <dbReference type="ARBA" id="ARBA00010139"/>
    </source>
</evidence>
<organism evidence="8 9">
    <name type="scientific">Aestuariirhabdus litorea</name>
    <dbReference type="NCBI Taxonomy" id="2528527"/>
    <lineage>
        <taxon>Bacteria</taxon>
        <taxon>Pseudomonadati</taxon>
        <taxon>Pseudomonadota</taxon>
        <taxon>Gammaproteobacteria</taxon>
        <taxon>Oceanospirillales</taxon>
        <taxon>Aestuariirhabdaceae</taxon>
        <taxon>Aestuariirhabdus</taxon>
    </lineage>
</organism>
<gene>
    <name evidence="8" type="ORF">D0544_13725</name>
</gene>
<dbReference type="SUPFAM" id="SSF51905">
    <property type="entry name" value="FAD/NAD(P)-binding domain"/>
    <property type="match status" value="2"/>
</dbReference>
<dbReference type="InterPro" id="IPR036188">
    <property type="entry name" value="FAD/NAD-bd_sf"/>
</dbReference>
<reference evidence="8 9" key="2">
    <citation type="submission" date="2018-12" db="EMBL/GenBank/DDBJ databases">
        <title>Simiduia agarivorans gen. nov., sp. nov., a marine, agarolytic bacterium isolated from shallow coastal water from Keelung, Taiwan.</title>
        <authorList>
            <person name="Shieh W.Y."/>
        </authorList>
    </citation>
    <scope>NUCLEOTIDE SEQUENCE [LARGE SCALE GENOMIC DNA]</scope>
    <source>
        <strain evidence="8 9">GTF-13</strain>
    </source>
</reference>
<evidence type="ECO:0000313" key="9">
    <source>
        <dbReference type="Proteomes" id="UP000280792"/>
    </source>
</evidence>
<evidence type="ECO:0000256" key="6">
    <source>
        <dbReference type="ARBA" id="ARBA00023002"/>
    </source>
</evidence>
<evidence type="ECO:0000256" key="1">
    <source>
        <dbReference type="ARBA" id="ARBA00001974"/>
    </source>
</evidence>
<name>A0A3P3VKK1_9GAMM</name>
<dbReference type="PRINTS" id="PR00411">
    <property type="entry name" value="PNDRDTASEI"/>
</dbReference>
<dbReference type="GO" id="GO:0004499">
    <property type="term" value="F:N,N-dimethylaniline monooxygenase activity"/>
    <property type="evidence" value="ECO:0007669"/>
    <property type="project" value="InterPro"/>
</dbReference>
<dbReference type="InterPro" id="IPR020946">
    <property type="entry name" value="Flavin_mOase-like"/>
</dbReference>
<evidence type="ECO:0000256" key="4">
    <source>
        <dbReference type="ARBA" id="ARBA00022827"/>
    </source>
</evidence>
<dbReference type="AlphaFoldDB" id="A0A3P3VKK1"/>
<dbReference type="GO" id="GO:0050661">
    <property type="term" value="F:NADP binding"/>
    <property type="evidence" value="ECO:0007669"/>
    <property type="project" value="InterPro"/>
</dbReference>
<proteinExistence type="inferred from homology"/>
<dbReference type="PANTHER" id="PTHR43872:SF1">
    <property type="entry name" value="MONOOXYGENASE, PUTATIVE (AFU_ORTHOLOGUE AFUA_8G02570)-RELATED"/>
    <property type="match status" value="1"/>
</dbReference>
<dbReference type="Proteomes" id="UP000280792">
    <property type="component" value="Unassembled WGS sequence"/>
</dbReference>
<keyword evidence="3" id="KW-0285">Flavoprotein</keyword>
<dbReference type="Gene3D" id="3.50.50.60">
    <property type="entry name" value="FAD/NAD(P)-binding domain"/>
    <property type="match status" value="3"/>
</dbReference>
<keyword evidence="6" id="KW-0560">Oxidoreductase</keyword>
<dbReference type="PANTHER" id="PTHR43872">
    <property type="entry name" value="MONOOXYGENASE, PUTATIVE (AFU_ORTHOLOGUE AFUA_8G02570)-RELATED"/>
    <property type="match status" value="1"/>
</dbReference>
<keyword evidence="9" id="KW-1185">Reference proteome</keyword>
<evidence type="ECO:0000313" key="8">
    <source>
        <dbReference type="EMBL" id="RRJ82904.1"/>
    </source>
</evidence>
<comment type="caution">
    <text evidence="8">The sequence shown here is derived from an EMBL/GenBank/DDBJ whole genome shotgun (WGS) entry which is preliminary data.</text>
</comment>
<dbReference type="EMBL" id="QWEZ01000002">
    <property type="protein sequence ID" value="RRJ82904.1"/>
    <property type="molecule type" value="Genomic_DNA"/>
</dbReference>
<dbReference type="FunFam" id="3.50.50.60:FF:000228">
    <property type="entry name" value="FAD-containing monooxygenase EthA"/>
    <property type="match status" value="1"/>
</dbReference>
<comment type="similarity">
    <text evidence="2">Belongs to the FAD-binding monooxygenase family.</text>
</comment>
<evidence type="ECO:0000256" key="7">
    <source>
        <dbReference type="ARBA" id="ARBA00023033"/>
    </source>
</evidence>
<accession>A0A3P3VKK1</accession>
<dbReference type="RefSeq" id="WP_125017078.1">
    <property type="nucleotide sequence ID" value="NZ_QWEZ01000002.1"/>
</dbReference>
<reference evidence="8 9" key="1">
    <citation type="submission" date="2018-08" db="EMBL/GenBank/DDBJ databases">
        <authorList>
            <person name="Khan S.A."/>
        </authorList>
    </citation>
    <scope>NUCLEOTIDE SEQUENCE [LARGE SCALE GENOMIC DNA]</scope>
    <source>
        <strain evidence="8 9">GTF-13</strain>
    </source>
</reference>
<comment type="cofactor">
    <cofactor evidence="1">
        <name>FAD</name>
        <dbReference type="ChEBI" id="CHEBI:57692"/>
    </cofactor>
</comment>
<dbReference type="GO" id="GO:0050660">
    <property type="term" value="F:flavin adenine dinucleotide binding"/>
    <property type="evidence" value="ECO:0007669"/>
    <property type="project" value="InterPro"/>
</dbReference>
<dbReference type="InterPro" id="IPR051820">
    <property type="entry name" value="FAD-binding_MO"/>
</dbReference>
<dbReference type="Pfam" id="PF00743">
    <property type="entry name" value="FMO-like"/>
    <property type="match status" value="1"/>
</dbReference>
<protein>
    <submittedName>
        <fullName evidence="8">NAD(P)/FAD-dependent oxidoreductase</fullName>
    </submittedName>
</protein>
<keyword evidence="4" id="KW-0274">FAD</keyword>
<keyword evidence="7" id="KW-0503">Monooxygenase</keyword>
<evidence type="ECO:0000256" key="5">
    <source>
        <dbReference type="ARBA" id="ARBA00022857"/>
    </source>
</evidence>